<dbReference type="Pfam" id="PF13155">
    <property type="entry name" value="Toprim_2"/>
    <property type="match status" value="1"/>
</dbReference>
<proteinExistence type="predicted"/>
<dbReference type="SUPFAM" id="SSF56731">
    <property type="entry name" value="DNA primase core"/>
    <property type="match status" value="1"/>
</dbReference>
<dbReference type="InterPro" id="IPR027417">
    <property type="entry name" value="P-loop_NTPase"/>
</dbReference>
<dbReference type="Gene3D" id="3.40.1360.10">
    <property type="match status" value="1"/>
</dbReference>
<keyword evidence="3" id="KW-1185">Reference proteome</keyword>
<protein>
    <submittedName>
        <fullName evidence="2">Toprim domain-containing protein</fullName>
    </submittedName>
</protein>
<evidence type="ECO:0000259" key="1">
    <source>
        <dbReference type="PROSITE" id="PS51199"/>
    </source>
</evidence>
<accession>A0ABT2HBE1</accession>
<dbReference type="EMBL" id="JANLCJ010000552">
    <property type="protein sequence ID" value="MCS5737266.1"/>
    <property type="molecule type" value="Genomic_DNA"/>
</dbReference>
<reference evidence="2" key="1">
    <citation type="submission" date="2022-08" db="EMBL/GenBank/DDBJ databases">
        <authorList>
            <person name="Deng Y."/>
            <person name="Han X.-F."/>
            <person name="Zhang Y.-Q."/>
        </authorList>
    </citation>
    <scope>NUCLEOTIDE SEQUENCE</scope>
    <source>
        <strain evidence="2">CPCC 203386</strain>
    </source>
</reference>
<sequence>MALPDGAGSAASALARNQKFVSSFAEIVICMDNDSAGEEAVAKIRQMYPNIKVARIPKGKTKDGKEIKDANDLLMEGRGLELSNCIRFNAAKESPSGSATVAECLDDALRKPEWGLSYPWPGLTKMTYGIRFGELISVGGGTSVGKTLIAHEIAAHLMNGAVNPETGEEFEPIKCGMFMLEETVGNTIKNVAGKSAG</sequence>
<comment type="caution">
    <text evidence="2">The sequence shown here is derived from an EMBL/GenBank/DDBJ whole genome shotgun (WGS) entry which is preliminary data.</text>
</comment>
<name>A0ABT2HBE1_9MICO</name>
<dbReference type="Gene3D" id="3.40.50.300">
    <property type="entry name" value="P-loop containing nucleotide triphosphate hydrolases"/>
    <property type="match status" value="1"/>
</dbReference>
<feature type="non-terminal residue" evidence="2">
    <location>
        <position position="197"/>
    </location>
</feature>
<organism evidence="2 3">
    <name type="scientific">Herbiconiux daphne</name>
    <dbReference type="NCBI Taxonomy" id="2970914"/>
    <lineage>
        <taxon>Bacteria</taxon>
        <taxon>Bacillati</taxon>
        <taxon>Actinomycetota</taxon>
        <taxon>Actinomycetes</taxon>
        <taxon>Micrococcales</taxon>
        <taxon>Microbacteriaceae</taxon>
        <taxon>Herbiconiux</taxon>
    </lineage>
</organism>
<dbReference type="RefSeq" id="WP_259543614.1">
    <property type="nucleotide sequence ID" value="NZ_JANLCJ010000552.1"/>
</dbReference>
<gene>
    <name evidence="2" type="ORF">N1032_26405</name>
</gene>
<evidence type="ECO:0000313" key="3">
    <source>
        <dbReference type="Proteomes" id="UP001165586"/>
    </source>
</evidence>
<dbReference type="SUPFAM" id="SSF52540">
    <property type="entry name" value="P-loop containing nucleoside triphosphate hydrolases"/>
    <property type="match status" value="1"/>
</dbReference>
<dbReference type="PROSITE" id="PS51199">
    <property type="entry name" value="SF4_HELICASE"/>
    <property type="match status" value="1"/>
</dbReference>
<evidence type="ECO:0000313" key="2">
    <source>
        <dbReference type="EMBL" id="MCS5737266.1"/>
    </source>
</evidence>
<feature type="domain" description="SF4 helicase" evidence="1">
    <location>
        <begin position="109"/>
        <end position="197"/>
    </location>
</feature>
<dbReference type="InterPro" id="IPR007694">
    <property type="entry name" value="DNA_helicase_DnaB-like_C"/>
</dbReference>
<dbReference type="Proteomes" id="UP001165586">
    <property type="component" value="Unassembled WGS sequence"/>
</dbReference>